<accession>F8QK10</accession>
<evidence type="ECO:0008006" key="4">
    <source>
        <dbReference type="Google" id="ProtNLM"/>
    </source>
</evidence>
<dbReference type="InterPro" id="IPR036397">
    <property type="entry name" value="RNaseH_sf"/>
</dbReference>
<dbReference type="Gene3D" id="3.30.420.10">
    <property type="entry name" value="Ribonuclease H-like superfamily/Ribonuclease H"/>
    <property type="match status" value="1"/>
</dbReference>
<sequence>VNHKQTDWAEWLPLAEFSYNNKSHSATGYSPFFLNSGQHPKVAKGIRSTVKTESAEEFVKRMEETRKEAEKSLVKAAENMKKQYDKGKREAIVYKEGDKVYVEAEHI</sequence>
<dbReference type="GO" id="GO:0003676">
    <property type="term" value="F:nucleic acid binding"/>
    <property type="evidence" value="ECO:0007669"/>
    <property type="project" value="InterPro"/>
</dbReference>
<feature type="coiled-coil region" evidence="1">
    <location>
        <begin position="52"/>
        <end position="86"/>
    </location>
</feature>
<dbReference type="InParanoid" id="F8QK10"/>
<keyword evidence="1" id="KW-0175">Coiled coil</keyword>
<evidence type="ECO:0000313" key="2">
    <source>
        <dbReference type="EMBL" id="EGN91360.1"/>
    </source>
</evidence>
<evidence type="ECO:0000313" key="3">
    <source>
        <dbReference type="Proteomes" id="UP000008063"/>
    </source>
</evidence>
<dbReference type="STRING" id="936435.F8QK10"/>
<organism evidence="3">
    <name type="scientific">Serpula lacrymans var. lacrymans (strain S7.3)</name>
    <name type="common">Dry rot fungus</name>
    <dbReference type="NCBI Taxonomy" id="936435"/>
    <lineage>
        <taxon>Eukaryota</taxon>
        <taxon>Fungi</taxon>
        <taxon>Dikarya</taxon>
        <taxon>Basidiomycota</taxon>
        <taxon>Agaricomycotina</taxon>
        <taxon>Agaricomycetes</taxon>
        <taxon>Agaricomycetidae</taxon>
        <taxon>Boletales</taxon>
        <taxon>Coniophorineae</taxon>
        <taxon>Serpulaceae</taxon>
        <taxon>Serpula</taxon>
    </lineage>
</organism>
<evidence type="ECO:0000256" key="1">
    <source>
        <dbReference type="SAM" id="Coils"/>
    </source>
</evidence>
<protein>
    <recommendedName>
        <fullName evidence="4">Integrase catalytic domain-containing protein</fullName>
    </recommendedName>
</protein>
<name>F8QK10_SERL3</name>
<feature type="non-terminal residue" evidence="2">
    <location>
        <position position="1"/>
    </location>
</feature>
<dbReference type="HOGENOM" id="CLU_2216282_0_0_1"/>
<gene>
    <name evidence="2" type="ORF">SERLA73DRAFT_19125</name>
</gene>
<dbReference type="AlphaFoldDB" id="F8QK10"/>
<feature type="non-terminal residue" evidence="2">
    <location>
        <position position="107"/>
    </location>
</feature>
<keyword evidence="3" id="KW-1185">Reference proteome</keyword>
<proteinExistence type="predicted"/>
<reference evidence="3" key="1">
    <citation type="journal article" date="2011" name="Science">
        <title>The plant cell wall-decomposing machinery underlies the functional diversity of forest fungi.</title>
        <authorList>
            <person name="Eastwood D.C."/>
            <person name="Floudas D."/>
            <person name="Binder M."/>
            <person name="Majcherczyk A."/>
            <person name="Schneider P."/>
            <person name="Aerts A."/>
            <person name="Asiegbu F.O."/>
            <person name="Baker S.E."/>
            <person name="Barry K."/>
            <person name="Bendiksby M."/>
            <person name="Blumentritt M."/>
            <person name="Coutinho P.M."/>
            <person name="Cullen D."/>
            <person name="de Vries R.P."/>
            <person name="Gathman A."/>
            <person name="Goodell B."/>
            <person name="Henrissat B."/>
            <person name="Ihrmark K."/>
            <person name="Kauserud H."/>
            <person name="Kohler A."/>
            <person name="LaButti K."/>
            <person name="Lapidus A."/>
            <person name="Lavin J.L."/>
            <person name="Lee Y.-H."/>
            <person name="Lindquist E."/>
            <person name="Lilly W."/>
            <person name="Lucas S."/>
            <person name="Morin E."/>
            <person name="Murat C."/>
            <person name="Oguiza J.A."/>
            <person name="Park J."/>
            <person name="Pisabarro A.G."/>
            <person name="Riley R."/>
            <person name="Rosling A."/>
            <person name="Salamov A."/>
            <person name="Schmidt O."/>
            <person name="Schmutz J."/>
            <person name="Skrede I."/>
            <person name="Stenlid J."/>
            <person name="Wiebenga A."/>
            <person name="Xie X."/>
            <person name="Kuees U."/>
            <person name="Hibbett D.S."/>
            <person name="Hoffmeister D."/>
            <person name="Hoegberg N."/>
            <person name="Martin F."/>
            <person name="Grigoriev I.V."/>
            <person name="Watkinson S.C."/>
        </authorList>
    </citation>
    <scope>NUCLEOTIDE SEQUENCE [LARGE SCALE GENOMIC DNA]</scope>
    <source>
        <strain evidence="3">strain S7.3</strain>
    </source>
</reference>
<dbReference type="OMA" id="HCFANNI"/>
<dbReference type="EMBL" id="GL945852">
    <property type="protein sequence ID" value="EGN91360.1"/>
    <property type="molecule type" value="Genomic_DNA"/>
</dbReference>
<dbReference type="Proteomes" id="UP000008063">
    <property type="component" value="Unassembled WGS sequence"/>
</dbReference>